<comment type="subcellular location">
    <subcellularLocation>
        <location evidence="1">Membrane</location>
        <topology evidence="1">Single-pass membrane protein</topology>
    </subcellularLocation>
</comment>
<dbReference type="GO" id="GO:0016020">
    <property type="term" value="C:membrane"/>
    <property type="evidence" value="ECO:0007669"/>
    <property type="project" value="UniProtKB-SubCell"/>
</dbReference>
<dbReference type="PANTHER" id="PTHR13674:SF5">
    <property type="entry name" value="UPF0389 PROTEIN CG9231"/>
    <property type="match status" value="1"/>
</dbReference>
<evidence type="ECO:0000256" key="6">
    <source>
        <dbReference type="SAM" id="Phobius"/>
    </source>
</evidence>
<reference evidence="8" key="1">
    <citation type="submission" date="2017-02" db="UniProtKB">
        <authorList>
            <consortium name="WormBaseParasite"/>
        </authorList>
    </citation>
    <scope>IDENTIFICATION</scope>
</reference>
<evidence type="ECO:0000256" key="3">
    <source>
        <dbReference type="ARBA" id="ARBA00022692"/>
    </source>
</evidence>
<dbReference type="WBParaSite" id="PTRK_0001656800.1">
    <property type="protein sequence ID" value="PTRK_0001656800.1"/>
    <property type="gene ID" value="PTRK_0001656800"/>
</dbReference>
<dbReference type="AlphaFoldDB" id="A0A0N5A4H6"/>
<protein>
    <submittedName>
        <fullName evidence="8">Small integral membrane protein 8</fullName>
    </submittedName>
</protein>
<organism evidence="7 8">
    <name type="scientific">Parastrongyloides trichosuri</name>
    <name type="common">Possum-specific nematode worm</name>
    <dbReference type="NCBI Taxonomy" id="131310"/>
    <lineage>
        <taxon>Eukaryota</taxon>
        <taxon>Metazoa</taxon>
        <taxon>Ecdysozoa</taxon>
        <taxon>Nematoda</taxon>
        <taxon>Chromadorea</taxon>
        <taxon>Rhabditida</taxon>
        <taxon>Tylenchina</taxon>
        <taxon>Panagrolaimomorpha</taxon>
        <taxon>Strongyloidoidea</taxon>
        <taxon>Strongyloididae</taxon>
        <taxon>Parastrongyloides</taxon>
    </lineage>
</organism>
<sequence>MKETTNKVPEVEKPKYATAQDFREQHLKTRFSQSSDELKGHKPTAMQKRWLVITRMFKRKEDIPEYISIGTLNSLSDRLRIVFIVVGCVSFFTVYAASERYMAYKIERDKKRGVVVTKM</sequence>
<evidence type="ECO:0000313" key="7">
    <source>
        <dbReference type="Proteomes" id="UP000038045"/>
    </source>
</evidence>
<proteinExistence type="inferred from homology"/>
<dbReference type="InterPro" id="IPR009432">
    <property type="entry name" value="DUF1075"/>
</dbReference>
<dbReference type="Pfam" id="PF06388">
    <property type="entry name" value="DUF1075"/>
    <property type="match status" value="1"/>
</dbReference>
<accession>A0A0N5A4H6</accession>
<dbReference type="PANTHER" id="PTHR13674">
    <property type="entry name" value="GROWTH AND TRANSFORMATION-DEPENDENT PROTEIN"/>
    <property type="match status" value="1"/>
</dbReference>
<dbReference type="Proteomes" id="UP000038045">
    <property type="component" value="Unplaced"/>
</dbReference>
<evidence type="ECO:0000256" key="5">
    <source>
        <dbReference type="ARBA" id="ARBA00023136"/>
    </source>
</evidence>
<feature type="transmembrane region" description="Helical" evidence="6">
    <location>
        <begin position="79"/>
        <end position="98"/>
    </location>
</feature>
<keyword evidence="4 6" id="KW-1133">Transmembrane helix</keyword>
<evidence type="ECO:0000256" key="4">
    <source>
        <dbReference type="ARBA" id="ARBA00022989"/>
    </source>
</evidence>
<dbReference type="STRING" id="131310.A0A0N5A4H6"/>
<keyword evidence="7" id="KW-1185">Reference proteome</keyword>
<keyword evidence="3 6" id="KW-0812">Transmembrane</keyword>
<name>A0A0N5A4H6_PARTI</name>
<evidence type="ECO:0000256" key="2">
    <source>
        <dbReference type="ARBA" id="ARBA00007363"/>
    </source>
</evidence>
<evidence type="ECO:0000313" key="8">
    <source>
        <dbReference type="WBParaSite" id="PTRK_0001656800.1"/>
    </source>
</evidence>
<evidence type="ECO:0000256" key="1">
    <source>
        <dbReference type="ARBA" id="ARBA00004167"/>
    </source>
</evidence>
<keyword evidence="5 6" id="KW-0472">Membrane</keyword>
<comment type="similarity">
    <text evidence="2">Belongs to the UPF0389 family.</text>
</comment>